<sequence>MELAEHVTFPGFNIPQNAFSKPILIISRHNLKLSELSGHLTFHSYHTALEKFIDSYWDRGFLDPSRFYWDLGIQTGSNLPGTTTLRKSYYLRQWTSFFNHSNTASRSKPRFYTFTRTDVGSAELKLRYSNQFYYARIRHVKAYNTIKEITYAPIRGYGLFTNPQLELLGATQQFLNKLKFSDTGRTEQTIVYIK</sequence>
<dbReference type="AlphaFoldDB" id="A0A177BUW8"/>
<protein>
    <submittedName>
        <fullName evidence="1">Uncharacterized protein</fullName>
    </submittedName>
</protein>
<dbReference type="EMBL" id="KV441568">
    <property type="protein sequence ID" value="OAF98521.1"/>
    <property type="molecule type" value="Genomic_DNA"/>
</dbReference>
<dbReference type="RefSeq" id="XP_018028887.1">
    <property type="nucleotide sequence ID" value="XM_018180600.1"/>
</dbReference>
<gene>
    <name evidence="1" type="ORF">CC84DRAFT_1182126</name>
</gene>
<evidence type="ECO:0000313" key="2">
    <source>
        <dbReference type="Proteomes" id="UP000077069"/>
    </source>
</evidence>
<keyword evidence="2" id="KW-1185">Reference proteome</keyword>
<dbReference type="InParanoid" id="A0A177BUW8"/>
<reference evidence="1 2" key="1">
    <citation type="submission" date="2016-05" db="EMBL/GenBank/DDBJ databases">
        <title>Comparative analysis of secretome profiles of manganese(II)-oxidizing ascomycete fungi.</title>
        <authorList>
            <consortium name="DOE Joint Genome Institute"/>
            <person name="Zeiner C.A."/>
            <person name="Purvine S.O."/>
            <person name="Zink E.M."/>
            <person name="Wu S."/>
            <person name="Pasa-Tolic L."/>
            <person name="Chaput D.L."/>
            <person name="Haridas S."/>
            <person name="Grigoriev I.V."/>
            <person name="Santelli C.M."/>
            <person name="Hansel C.M."/>
        </authorList>
    </citation>
    <scope>NUCLEOTIDE SEQUENCE [LARGE SCALE GENOMIC DNA]</scope>
    <source>
        <strain evidence="1 2">AP3s5-JAC2a</strain>
    </source>
</reference>
<organism evidence="1 2">
    <name type="scientific">Paraphaeosphaeria sporulosa</name>
    <dbReference type="NCBI Taxonomy" id="1460663"/>
    <lineage>
        <taxon>Eukaryota</taxon>
        <taxon>Fungi</taxon>
        <taxon>Dikarya</taxon>
        <taxon>Ascomycota</taxon>
        <taxon>Pezizomycotina</taxon>
        <taxon>Dothideomycetes</taxon>
        <taxon>Pleosporomycetidae</taxon>
        <taxon>Pleosporales</taxon>
        <taxon>Massarineae</taxon>
        <taxon>Didymosphaeriaceae</taxon>
        <taxon>Paraphaeosphaeria</taxon>
    </lineage>
</organism>
<dbReference type="GeneID" id="28764086"/>
<accession>A0A177BUW8</accession>
<name>A0A177BUW8_9PLEO</name>
<proteinExistence type="predicted"/>
<dbReference type="Proteomes" id="UP000077069">
    <property type="component" value="Unassembled WGS sequence"/>
</dbReference>
<evidence type="ECO:0000313" key="1">
    <source>
        <dbReference type="EMBL" id="OAF98521.1"/>
    </source>
</evidence>
<dbReference type="OrthoDB" id="5002781at2759"/>